<sequence length="182" mass="19813">YPVLGLSFAVVEAVLNQRTLAVFVHRRGGCLPCQPVEFKAEVQQPSSSSTPSSTTIISAFASPTLVRASSLPSLLQRQSRHLHKNRLEEAEKGLQDSEKKLARLRGQPNSAVSSRSSLDNGIKTVKEDKDKGTKGSSKRHSSLVFVPGAYLLFLKYQVTSPLVVILSSSIISLLQDNTIKNI</sequence>
<dbReference type="EMBL" id="JASCZI010092435">
    <property type="protein sequence ID" value="MED6152363.1"/>
    <property type="molecule type" value="Genomic_DNA"/>
</dbReference>
<feature type="compositionally biased region" description="Basic and acidic residues" evidence="1">
    <location>
        <begin position="124"/>
        <end position="133"/>
    </location>
</feature>
<reference evidence="2 3" key="1">
    <citation type="journal article" date="2023" name="Plants (Basel)">
        <title>Bridging the Gap: Combining Genomics and Transcriptomics Approaches to Understand Stylosanthes scabra, an Orphan Legume from the Brazilian Caatinga.</title>
        <authorList>
            <person name="Ferreira-Neto J.R.C."/>
            <person name="da Silva M.D."/>
            <person name="Binneck E."/>
            <person name="de Melo N.F."/>
            <person name="da Silva R.H."/>
            <person name="de Melo A.L.T.M."/>
            <person name="Pandolfi V."/>
            <person name="Bustamante F.O."/>
            <person name="Brasileiro-Vidal A.C."/>
            <person name="Benko-Iseppon A.M."/>
        </authorList>
    </citation>
    <scope>NUCLEOTIDE SEQUENCE [LARGE SCALE GENOMIC DNA]</scope>
    <source>
        <tissue evidence="2">Leaves</tissue>
    </source>
</reference>
<feature type="compositionally biased region" description="Polar residues" evidence="1">
    <location>
        <begin position="107"/>
        <end position="119"/>
    </location>
</feature>
<accession>A0ABU6TWG5</accession>
<feature type="region of interest" description="Disordered" evidence="1">
    <location>
        <begin position="90"/>
        <end position="139"/>
    </location>
</feature>
<evidence type="ECO:0000313" key="3">
    <source>
        <dbReference type="Proteomes" id="UP001341840"/>
    </source>
</evidence>
<organism evidence="2 3">
    <name type="scientific">Stylosanthes scabra</name>
    <dbReference type="NCBI Taxonomy" id="79078"/>
    <lineage>
        <taxon>Eukaryota</taxon>
        <taxon>Viridiplantae</taxon>
        <taxon>Streptophyta</taxon>
        <taxon>Embryophyta</taxon>
        <taxon>Tracheophyta</taxon>
        <taxon>Spermatophyta</taxon>
        <taxon>Magnoliopsida</taxon>
        <taxon>eudicotyledons</taxon>
        <taxon>Gunneridae</taxon>
        <taxon>Pentapetalae</taxon>
        <taxon>rosids</taxon>
        <taxon>fabids</taxon>
        <taxon>Fabales</taxon>
        <taxon>Fabaceae</taxon>
        <taxon>Papilionoideae</taxon>
        <taxon>50 kb inversion clade</taxon>
        <taxon>dalbergioids sensu lato</taxon>
        <taxon>Dalbergieae</taxon>
        <taxon>Pterocarpus clade</taxon>
        <taxon>Stylosanthes</taxon>
    </lineage>
</organism>
<name>A0ABU6TWG5_9FABA</name>
<evidence type="ECO:0000256" key="1">
    <source>
        <dbReference type="SAM" id="MobiDB-lite"/>
    </source>
</evidence>
<protein>
    <submittedName>
        <fullName evidence="2">Uncharacterized protein</fullName>
    </submittedName>
</protein>
<comment type="caution">
    <text evidence="2">The sequence shown here is derived from an EMBL/GenBank/DDBJ whole genome shotgun (WGS) entry which is preliminary data.</text>
</comment>
<evidence type="ECO:0000313" key="2">
    <source>
        <dbReference type="EMBL" id="MED6152363.1"/>
    </source>
</evidence>
<gene>
    <name evidence="2" type="ORF">PIB30_091295</name>
</gene>
<feature type="non-terminal residue" evidence="2">
    <location>
        <position position="1"/>
    </location>
</feature>
<proteinExistence type="predicted"/>
<dbReference type="Proteomes" id="UP001341840">
    <property type="component" value="Unassembled WGS sequence"/>
</dbReference>
<keyword evidence="3" id="KW-1185">Reference proteome</keyword>
<feature type="compositionally biased region" description="Basic and acidic residues" evidence="1">
    <location>
        <begin position="90"/>
        <end position="101"/>
    </location>
</feature>